<sequence length="106" mass="11780">MLSIADDTVAVTDFSSLRTITVSLEKNHPFDLQSARAAVDSHLYLRWTEMFLMSSMSITIYGKQVLEKREGTTEPSTEGIILSISMGPGHEPENRIAVTYTRRGCA</sequence>
<protein>
    <submittedName>
        <fullName evidence="1">Uncharacterized protein</fullName>
    </submittedName>
</protein>
<reference evidence="1 2" key="1">
    <citation type="journal article" date="2012" name="Proc. Natl. Acad. Sci. U.S.A.">
        <title>Comparative genomics of Ceriporiopsis subvermispora and Phanerochaete chrysosporium provide insight into selective ligninolysis.</title>
        <authorList>
            <person name="Fernandez-Fueyo E."/>
            <person name="Ruiz-Duenas F.J."/>
            <person name="Ferreira P."/>
            <person name="Floudas D."/>
            <person name="Hibbett D.S."/>
            <person name="Canessa P."/>
            <person name="Larrondo L.F."/>
            <person name="James T.Y."/>
            <person name="Seelenfreund D."/>
            <person name="Lobos S."/>
            <person name="Polanco R."/>
            <person name="Tello M."/>
            <person name="Honda Y."/>
            <person name="Watanabe T."/>
            <person name="Watanabe T."/>
            <person name="Ryu J.S."/>
            <person name="Kubicek C.P."/>
            <person name="Schmoll M."/>
            <person name="Gaskell J."/>
            <person name="Hammel K.E."/>
            <person name="St John F.J."/>
            <person name="Vanden Wymelenberg A."/>
            <person name="Sabat G."/>
            <person name="Splinter BonDurant S."/>
            <person name="Syed K."/>
            <person name="Yadav J.S."/>
            <person name="Doddapaneni H."/>
            <person name="Subramanian V."/>
            <person name="Lavin J.L."/>
            <person name="Oguiza J.A."/>
            <person name="Perez G."/>
            <person name="Pisabarro A.G."/>
            <person name="Ramirez L."/>
            <person name="Santoyo F."/>
            <person name="Master E."/>
            <person name="Coutinho P.M."/>
            <person name="Henrissat B."/>
            <person name="Lombard V."/>
            <person name="Magnuson J.K."/>
            <person name="Kuees U."/>
            <person name="Hori C."/>
            <person name="Igarashi K."/>
            <person name="Samejima M."/>
            <person name="Held B.W."/>
            <person name="Barry K.W."/>
            <person name="LaButti K.M."/>
            <person name="Lapidus A."/>
            <person name="Lindquist E.A."/>
            <person name="Lucas S.M."/>
            <person name="Riley R."/>
            <person name="Salamov A.A."/>
            <person name="Hoffmeister D."/>
            <person name="Schwenk D."/>
            <person name="Hadar Y."/>
            <person name="Yarden O."/>
            <person name="de Vries R.P."/>
            <person name="Wiebenga A."/>
            <person name="Stenlid J."/>
            <person name="Eastwood D."/>
            <person name="Grigoriev I.V."/>
            <person name="Berka R.M."/>
            <person name="Blanchette R.A."/>
            <person name="Kersten P."/>
            <person name="Martinez A.T."/>
            <person name="Vicuna R."/>
            <person name="Cullen D."/>
        </authorList>
    </citation>
    <scope>NUCLEOTIDE SEQUENCE [LARGE SCALE GENOMIC DNA]</scope>
    <source>
        <strain evidence="1 2">B</strain>
    </source>
</reference>
<proteinExistence type="predicted"/>
<dbReference type="Proteomes" id="UP000016930">
    <property type="component" value="Unassembled WGS sequence"/>
</dbReference>
<name>M2R9X7_CERS8</name>
<dbReference type="AlphaFoldDB" id="M2R9X7"/>
<evidence type="ECO:0000313" key="1">
    <source>
        <dbReference type="EMBL" id="EMD41225.1"/>
    </source>
</evidence>
<keyword evidence="2" id="KW-1185">Reference proteome</keyword>
<accession>M2R9X7</accession>
<evidence type="ECO:0000313" key="2">
    <source>
        <dbReference type="Proteomes" id="UP000016930"/>
    </source>
</evidence>
<dbReference type="EMBL" id="KB445791">
    <property type="protein sequence ID" value="EMD41225.1"/>
    <property type="molecule type" value="Genomic_DNA"/>
</dbReference>
<gene>
    <name evidence="1" type="ORF">CERSUDRAFT_109846</name>
</gene>
<dbReference type="HOGENOM" id="CLU_2222950_0_0_1"/>
<organism evidence="1 2">
    <name type="scientific">Ceriporiopsis subvermispora (strain B)</name>
    <name type="common">White-rot fungus</name>
    <name type="synonym">Gelatoporia subvermispora</name>
    <dbReference type="NCBI Taxonomy" id="914234"/>
    <lineage>
        <taxon>Eukaryota</taxon>
        <taxon>Fungi</taxon>
        <taxon>Dikarya</taxon>
        <taxon>Basidiomycota</taxon>
        <taxon>Agaricomycotina</taxon>
        <taxon>Agaricomycetes</taxon>
        <taxon>Polyporales</taxon>
        <taxon>Gelatoporiaceae</taxon>
        <taxon>Gelatoporia</taxon>
    </lineage>
</organism>